<protein>
    <submittedName>
        <fullName evidence="6">Iron complex transport system ATP-binding protein</fullName>
    </submittedName>
</protein>
<dbReference type="FunFam" id="3.40.50.300:FF:000134">
    <property type="entry name" value="Iron-enterobactin ABC transporter ATP-binding protein"/>
    <property type="match status" value="1"/>
</dbReference>
<evidence type="ECO:0000256" key="3">
    <source>
        <dbReference type="ARBA" id="ARBA00022840"/>
    </source>
</evidence>
<dbReference type="InterPro" id="IPR027417">
    <property type="entry name" value="P-loop_NTPase"/>
</dbReference>
<keyword evidence="2" id="KW-0547">Nucleotide-binding</keyword>
<proteinExistence type="predicted"/>
<evidence type="ECO:0000313" key="7">
    <source>
        <dbReference type="Proteomes" id="UP000184442"/>
    </source>
</evidence>
<dbReference type="PROSITE" id="PS50893">
    <property type="entry name" value="ABC_TRANSPORTER_2"/>
    <property type="match status" value="1"/>
</dbReference>
<dbReference type="AlphaFoldDB" id="A0A1M6HZX5"/>
<accession>A0A1M6HZX5</accession>
<feature type="domain" description="ABC transporter" evidence="5">
    <location>
        <begin position="2"/>
        <end position="238"/>
    </location>
</feature>
<evidence type="ECO:0000259" key="5">
    <source>
        <dbReference type="PROSITE" id="PS50893"/>
    </source>
</evidence>
<evidence type="ECO:0000256" key="4">
    <source>
        <dbReference type="ARBA" id="ARBA00022967"/>
    </source>
</evidence>
<dbReference type="InterPro" id="IPR003593">
    <property type="entry name" value="AAA+_ATPase"/>
</dbReference>
<dbReference type="Gene3D" id="3.40.50.300">
    <property type="entry name" value="P-loop containing nucleotide triphosphate hydrolases"/>
    <property type="match status" value="1"/>
</dbReference>
<evidence type="ECO:0000313" key="6">
    <source>
        <dbReference type="EMBL" id="SHJ27778.1"/>
    </source>
</evidence>
<dbReference type="SUPFAM" id="SSF52540">
    <property type="entry name" value="P-loop containing nucleoside triphosphate hydrolases"/>
    <property type="match status" value="1"/>
</dbReference>
<dbReference type="GO" id="GO:0016887">
    <property type="term" value="F:ATP hydrolysis activity"/>
    <property type="evidence" value="ECO:0007669"/>
    <property type="project" value="InterPro"/>
</dbReference>
<keyword evidence="7" id="KW-1185">Reference proteome</keyword>
<keyword evidence="4" id="KW-1278">Translocase</keyword>
<dbReference type="STRING" id="1122184.SAMN02745176_03023"/>
<dbReference type="Pfam" id="PF00005">
    <property type="entry name" value="ABC_tran"/>
    <property type="match status" value="1"/>
</dbReference>
<dbReference type="PANTHER" id="PTHR42794:SF1">
    <property type="entry name" value="HEMIN IMPORT ATP-BINDING PROTEIN HMUV"/>
    <property type="match status" value="1"/>
</dbReference>
<dbReference type="SMART" id="SM00382">
    <property type="entry name" value="AAA"/>
    <property type="match status" value="1"/>
</dbReference>
<evidence type="ECO:0000256" key="2">
    <source>
        <dbReference type="ARBA" id="ARBA00022741"/>
    </source>
</evidence>
<evidence type="ECO:0000256" key="1">
    <source>
        <dbReference type="ARBA" id="ARBA00022448"/>
    </source>
</evidence>
<name>A0A1M6HZX5_9FIRM</name>
<dbReference type="OrthoDB" id="9799337at2"/>
<keyword evidence="1" id="KW-0813">Transport</keyword>
<dbReference type="Proteomes" id="UP000184442">
    <property type="component" value="Unassembled WGS sequence"/>
</dbReference>
<dbReference type="PANTHER" id="PTHR42794">
    <property type="entry name" value="HEMIN IMPORT ATP-BINDING PROTEIN HMUV"/>
    <property type="match status" value="1"/>
</dbReference>
<dbReference type="GO" id="GO:0005524">
    <property type="term" value="F:ATP binding"/>
    <property type="evidence" value="ECO:0007669"/>
    <property type="project" value="UniProtKB-KW"/>
</dbReference>
<dbReference type="EMBL" id="FQZS01000025">
    <property type="protein sequence ID" value="SHJ27778.1"/>
    <property type="molecule type" value="Genomic_DNA"/>
</dbReference>
<sequence length="252" mass="28864">MLSVNHIFCGYNNQDIIKDISFDVEAGCNLSIIGPNGCGKSTLLKAIAHIIPYRGSIKIGETEISETKRKDLAKNIALMTQINSIHFPYTVYETVSLGRYCHMDGMLPRLSSLDKDIIYDSMEKVGLLSIRNAKINQLSGSQLQRVFLAKIFAQDPKIILLDEPTNHLDLRYQIELLEYIKQWKKKKERAVVTVLHDLNLVQEYADKVILLNNGEKFQYGAIKDILSNKSLEEVYKIDIKKWMTKVMIKWQA</sequence>
<organism evidence="6 7">
    <name type="scientific">Lutispora thermophila DSM 19022</name>
    <dbReference type="NCBI Taxonomy" id="1122184"/>
    <lineage>
        <taxon>Bacteria</taxon>
        <taxon>Bacillati</taxon>
        <taxon>Bacillota</taxon>
        <taxon>Clostridia</taxon>
        <taxon>Lutisporales</taxon>
        <taxon>Lutisporaceae</taxon>
        <taxon>Lutispora</taxon>
    </lineage>
</organism>
<reference evidence="6 7" key="1">
    <citation type="submission" date="2016-11" db="EMBL/GenBank/DDBJ databases">
        <authorList>
            <person name="Jaros S."/>
            <person name="Januszkiewicz K."/>
            <person name="Wedrychowicz H."/>
        </authorList>
    </citation>
    <scope>NUCLEOTIDE SEQUENCE [LARGE SCALE GENOMIC DNA]</scope>
    <source>
        <strain evidence="6 7">DSM 19022</strain>
    </source>
</reference>
<dbReference type="RefSeq" id="WP_073027151.1">
    <property type="nucleotide sequence ID" value="NZ_FQZS01000025.1"/>
</dbReference>
<keyword evidence="3 6" id="KW-0067">ATP-binding</keyword>
<dbReference type="InterPro" id="IPR003439">
    <property type="entry name" value="ABC_transporter-like_ATP-bd"/>
</dbReference>
<gene>
    <name evidence="6" type="ORF">SAMN02745176_03023</name>
</gene>
<dbReference type="CDD" id="cd03214">
    <property type="entry name" value="ABC_Iron-Siderophores_B12_Hemin"/>
    <property type="match status" value="1"/>
</dbReference>